<dbReference type="HOGENOM" id="CLU_1397248_0_0_1"/>
<feature type="transmembrane region" description="Helical" evidence="1">
    <location>
        <begin position="165"/>
        <end position="183"/>
    </location>
</feature>
<evidence type="ECO:0000256" key="1">
    <source>
        <dbReference type="SAM" id="Phobius"/>
    </source>
</evidence>
<evidence type="ECO:0000313" key="3">
    <source>
        <dbReference type="Proteomes" id="UP000008383"/>
    </source>
</evidence>
<name>D4DFH9_TRIVH</name>
<organism evidence="2 3">
    <name type="scientific">Trichophyton verrucosum (strain HKI 0517)</name>
    <dbReference type="NCBI Taxonomy" id="663202"/>
    <lineage>
        <taxon>Eukaryota</taxon>
        <taxon>Fungi</taxon>
        <taxon>Dikarya</taxon>
        <taxon>Ascomycota</taxon>
        <taxon>Pezizomycotina</taxon>
        <taxon>Eurotiomycetes</taxon>
        <taxon>Eurotiomycetidae</taxon>
        <taxon>Onygenales</taxon>
        <taxon>Arthrodermataceae</taxon>
        <taxon>Trichophyton</taxon>
    </lineage>
</organism>
<keyword evidence="1" id="KW-0812">Transmembrane</keyword>
<keyword evidence="3" id="KW-1185">Reference proteome</keyword>
<keyword evidence="1" id="KW-1133">Transmembrane helix</keyword>
<dbReference type="GeneID" id="9584714"/>
<gene>
    <name evidence="2" type="ORF">TRV_05929</name>
</gene>
<dbReference type="KEGG" id="tve:TRV_05929"/>
<dbReference type="EMBL" id="ACYE01000339">
    <property type="protein sequence ID" value="EFE39337.1"/>
    <property type="molecule type" value="Genomic_DNA"/>
</dbReference>
<dbReference type="RefSeq" id="XP_003019961.1">
    <property type="nucleotide sequence ID" value="XM_003019915.1"/>
</dbReference>
<sequence>MRNNLAGGDKLITSVFQARDCFLGGIPAAEKRGKSKQEGWKGKPKKKRNPINIYTHCTHIHATRKRERNTLPTYSVQTKRRKLAAGTSRLLTTELHTLYIGLTDSHSILTPRNSIRMPPLDHSGLLKTQSTREEKAFIFRLQRFIELFSGIISLAIKRGLKPRAIWTRLLGSQILFCFFLFFLPHRLSSRPPATL</sequence>
<dbReference type="AlphaFoldDB" id="D4DFH9"/>
<protein>
    <submittedName>
        <fullName evidence="2">Uncharacterized protein</fullName>
    </submittedName>
</protein>
<accession>D4DFH9</accession>
<comment type="caution">
    <text evidence="2">The sequence shown here is derived from an EMBL/GenBank/DDBJ whole genome shotgun (WGS) entry which is preliminary data.</text>
</comment>
<proteinExistence type="predicted"/>
<evidence type="ECO:0000313" key="2">
    <source>
        <dbReference type="EMBL" id="EFE39337.1"/>
    </source>
</evidence>
<dbReference type="Proteomes" id="UP000008383">
    <property type="component" value="Unassembled WGS sequence"/>
</dbReference>
<keyword evidence="1" id="KW-0472">Membrane</keyword>
<reference evidence="3" key="1">
    <citation type="journal article" date="2011" name="Genome Biol.">
        <title>Comparative and functional genomics provide insights into the pathogenicity of dermatophytic fungi.</title>
        <authorList>
            <person name="Burmester A."/>
            <person name="Shelest E."/>
            <person name="Gloeckner G."/>
            <person name="Heddergott C."/>
            <person name="Schindler S."/>
            <person name="Staib P."/>
            <person name="Heidel A."/>
            <person name="Felder M."/>
            <person name="Petzold A."/>
            <person name="Szafranski K."/>
            <person name="Feuermann M."/>
            <person name="Pedruzzi I."/>
            <person name="Priebe S."/>
            <person name="Groth M."/>
            <person name="Winkler R."/>
            <person name="Li W."/>
            <person name="Kniemeyer O."/>
            <person name="Schroeckh V."/>
            <person name="Hertweck C."/>
            <person name="Hube B."/>
            <person name="White T.C."/>
            <person name="Platzer M."/>
            <person name="Guthke R."/>
            <person name="Heitman J."/>
            <person name="Woestemeyer J."/>
            <person name="Zipfel P.F."/>
            <person name="Monod M."/>
            <person name="Brakhage A.A."/>
        </authorList>
    </citation>
    <scope>NUCLEOTIDE SEQUENCE [LARGE SCALE GENOMIC DNA]</scope>
    <source>
        <strain evidence="3">HKI 0517</strain>
    </source>
</reference>